<comment type="caution">
    <text evidence="2">The sequence shown here is derived from an EMBL/GenBank/DDBJ whole genome shotgun (WGS) entry which is preliminary data.</text>
</comment>
<evidence type="ECO:0000313" key="2">
    <source>
        <dbReference type="EMBL" id="KAK9902031.1"/>
    </source>
</evidence>
<reference evidence="2 3" key="1">
    <citation type="journal article" date="2024" name="Nat. Commun.">
        <title>Phylogenomics reveals the evolutionary origins of lichenization in chlorophyte algae.</title>
        <authorList>
            <person name="Puginier C."/>
            <person name="Libourel C."/>
            <person name="Otte J."/>
            <person name="Skaloud P."/>
            <person name="Haon M."/>
            <person name="Grisel S."/>
            <person name="Petersen M."/>
            <person name="Berrin J.G."/>
            <person name="Delaux P.M."/>
            <person name="Dal Grande F."/>
            <person name="Keller J."/>
        </authorList>
    </citation>
    <scope>NUCLEOTIDE SEQUENCE [LARGE SCALE GENOMIC DNA]</scope>
    <source>
        <strain evidence="2 3">SAG 216-7</strain>
    </source>
</reference>
<dbReference type="InterPro" id="IPR004988">
    <property type="entry name" value="DUF273"/>
</dbReference>
<evidence type="ECO:0008006" key="4">
    <source>
        <dbReference type="Google" id="ProtNLM"/>
    </source>
</evidence>
<sequence length="440" mass="50067">MEWPIRNSLPLFPTWTRERLLFILLIIACKSIEANGSVSTPRTKIFTDQAIDGHLHNGSGAIHVRRQATQVPQVSTAGKELATFTKKKRSELPRLAWVISQSPDRLGNWSVALSALNCYCARQGIPLFLEPQTFVNDGRPWLHERLRIVQKYLPKFQWVFHTDLDVLPVNHTVRATDFLDDDFDLILQDRIPPKYPPNTMLGVAELHASAYFVRNSDNGRRFMQHWLSGSDNGQKRFYNQDNGEMHESILHFLGLRSCVTADLVDRWGYVHPYVTYLRCFRTQWKSHITVDNAESPWYKVESTGGLAVKVYRQLAGYHRDSHAVDPCLVTNPACRFLPGDFLLHGKHLQTAVSPALVDCSAKTLRGGKSSGTAIDDVGTVKDREQLHGVKQGLWLTLEQAREAVQWTRLTTYSGCWEDEKNVCVGRTAQHNNATYPFPDF</sequence>
<gene>
    <name evidence="2" type="ORF">WJX75_001717</name>
</gene>
<dbReference type="Proteomes" id="UP001491310">
    <property type="component" value="Unassembled WGS sequence"/>
</dbReference>
<dbReference type="InterPro" id="IPR029044">
    <property type="entry name" value="Nucleotide-diphossugar_trans"/>
</dbReference>
<dbReference type="EMBL" id="JALJOT010000016">
    <property type="protein sequence ID" value="KAK9902031.1"/>
    <property type="molecule type" value="Genomic_DNA"/>
</dbReference>
<dbReference type="Gene3D" id="3.90.550.10">
    <property type="entry name" value="Spore Coat Polysaccharide Biosynthesis Protein SpsA, Chain A"/>
    <property type="match status" value="1"/>
</dbReference>
<evidence type="ECO:0000313" key="3">
    <source>
        <dbReference type="Proteomes" id="UP001491310"/>
    </source>
</evidence>
<protein>
    <recommendedName>
        <fullName evidence="4">Nucleotide-diphospho-sugar transferase domain-containing protein</fullName>
    </recommendedName>
</protein>
<feature type="chain" id="PRO_5046151433" description="Nucleotide-diphospho-sugar transferase domain-containing protein" evidence="1">
    <location>
        <begin position="37"/>
        <end position="440"/>
    </location>
</feature>
<proteinExistence type="predicted"/>
<accession>A0ABR2YC20</accession>
<keyword evidence="3" id="KW-1185">Reference proteome</keyword>
<organism evidence="2 3">
    <name type="scientific">Coccomyxa subellipsoidea</name>
    <dbReference type="NCBI Taxonomy" id="248742"/>
    <lineage>
        <taxon>Eukaryota</taxon>
        <taxon>Viridiplantae</taxon>
        <taxon>Chlorophyta</taxon>
        <taxon>core chlorophytes</taxon>
        <taxon>Trebouxiophyceae</taxon>
        <taxon>Trebouxiophyceae incertae sedis</taxon>
        <taxon>Coccomyxaceae</taxon>
        <taxon>Coccomyxa</taxon>
    </lineage>
</organism>
<feature type="signal peptide" evidence="1">
    <location>
        <begin position="1"/>
        <end position="36"/>
    </location>
</feature>
<keyword evidence="1" id="KW-0732">Signal</keyword>
<evidence type="ECO:0000256" key="1">
    <source>
        <dbReference type="SAM" id="SignalP"/>
    </source>
</evidence>
<dbReference type="Pfam" id="PF03314">
    <property type="entry name" value="DUF273"/>
    <property type="match status" value="1"/>
</dbReference>
<name>A0ABR2YC20_9CHLO</name>